<dbReference type="CDD" id="cd06410">
    <property type="entry name" value="PB1_UP2"/>
    <property type="match status" value="1"/>
</dbReference>
<sequence length="376" mass="43553">MGDGVSTLFWADPSLDGKPLCKAFVRLFQLAENKFETVANMFSRGWGANGEAWRLTRLIDKFGHYILLIVTLLVLLTELILEANIGKHERGKLCHEVKEVDITIDDDDFIVSTDVGITTMIMKSSKPRLDFSTIGNHELDSLHRLKYPLKTLSNDGESQAHDYLWWKIQPRLTALHDHRRYSYIGGDNKIITVDRNINFSDLMAKLSTFMFSDVCFKYQLLGEDLDALIPVYNEEDLNHMMFEYDRMCRFSQKPAWLRVFLFPVPINNNKASFDSLASVDSLNSVQVFPFEEYSSPPTTPPHPFMASKDTVTKAEMKKFCGIHVVNDEFEDILKLYLKRNFFKVKDFQGLHVVNDEFEDILKSFWKRCFLKPNIVF</sequence>
<dbReference type="STRING" id="3880.A0A072UG35"/>
<evidence type="ECO:0000313" key="4">
    <source>
        <dbReference type="EnsemblPlants" id="KEH28351"/>
    </source>
</evidence>
<keyword evidence="1" id="KW-1133">Transmembrane helix</keyword>
<dbReference type="InterPro" id="IPR053198">
    <property type="entry name" value="Gynoecium_Dev_Regulator"/>
</dbReference>
<dbReference type="InterPro" id="IPR000270">
    <property type="entry name" value="PB1_dom"/>
</dbReference>
<evidence type="ECO:0000259" key="2">
    <source>
        <dbReference type="SMART" id="SM00666"/>
    </source>
</evidence>
<accession>A0A072UG35</accession>
<dbReference type="PANTHER" id="PTHR31066">
    <property type="entry name" value="OS05G0427100 PROTEIN-RELATED"/>
    <property type="match status" value="1"/>
</dbReference>
<dbReference type="Proteomes" id="UP000002051">
    <property type="component" value="Chromosome 5"/>
</dbReference>
<protein>
    <submittedName>
        <fullName evidence="3">PB1-UP2 domain protein</fullName>
    </submittedName>
</protein>
<dbReference type="AlphaFoldDB" id="A0A072UG35"/>
<keyword evidence="1" id="KW-0472">Membrane</keyword>
<dbReference type="PANTHER" id="PTHR31066:SF85">
    <property type="entry name" value="OS02G0809100 PROTEIN"/>
    <property type="match status" value="1"/>
</dbReference>
<gene>
    <name evidence="3" type="ordered locus">MTR_5g488200</name>
</gene>
<name>A0A072UG35_MEDTR</name>
<dbReference type="EMBL" id="CM001221">
    <property type="protein sequence ID" value="KEH28351.1"/>
    <property type="molecule type" value="Genomic_DNA"/>
</dbReference>
<keyword evidence="5" id="KW-1185">Reference proteome</keyword>
<proteinExistence type="predicted"/>
<dbReference type="Gene3D" id="3.10.20.90">
    <property type="entry name" value="Phosphatidylinositol 3-kinase Catalytic Subunit, Chain A, domain 1"/>
    <property type="match status" value="1"/>
</dbReference>
<dbReference type="EnsemblPlants" id="KEH28351">
    <property type="protein sequence ID" value="KEH28351"/>
    <property type="gene ID" value="MTR_5g488200"/>
</dbReference>
<reference evidence="4" key="3">
    <citation type="submission" date="2015-04" db="UniProtKB">
        <authorList>
            <consortium name="EnsemblPlants"/>
        </authorList>
    </citation>
    <scope>IDENTIFICATION</scope>
    <source>
        <strain evidence="4">cv. Jemalong A17</strain>
    </source>
</reference>
<evidence type="ECO:0000313" key="5">
    <source>
        <dbReference type="Proteomes" id="UP000002051"/>
    </source>
</evidence>
<reference evidence="3 5" key="2">
    <citation type="journal article" date="2014" name="BMC Genomics">
        <title>An improved genome release (version Mt4.0) for the model legume Medicago truncatula.</title>
        <authorList>
            <person name="Tang H."/>
            <person name="Krishnakumar V."/>
            <person name="Bidwell S."/>
            <person name="Rosen B."/>
            <person name="Chan A."/>
            <person name="Zhou S."/>
            <person name="Gentzbittel L."/>
            <person name="Childs K.L."/>
            <person name="Yandell M."/>
            <person name="Gundlach H."/>
            <person name="Mayer K.F."/>
            <person name="Schwartz D.C."/>
            <person name="Town C.D."/>
        </authorList>
    </citation>
    <scope>GENOME REANNOTATION</scope>
    <source>
        <strain evidence="3">A17</strain>
        <strain evidence="4 5">cv. Jemalong A17</strain>
    </source>
</reference>
<reference evidence="3 5" key="1">
    <citation type="journal article" date="2011" name="Nature">
        <title>The Medicago genome provides insight into the evolution of rhizobial symbioses.</title>
        <authorList>
            <person name="Young N.D."/>
            <person name="Debelle F."/>
            <person name="Oldroyd G.E."/>
            <person name="Geurts R."/>
            <person name="Cannon S.B."/>
            <person name="Udvardi M.K."/>
            <person name="Benedito V.A."/>
            <person name="Mayer K.F."/>
            <person name="Gouzy J."/>
            <person name="Schoof H."/>
            <person name="Van de Peer Y."/>
            <person name="Proost S."/>
            <person name="Cook D.R."/>
            <person name="Meyers B.C."/>
            <person name="Spannagl M."/>
            <person name="Cheung F."/>
            <person name="De Mita S."/>
            <person name="Krishnakumar V."/>
            <person name="Gundlach H."/>
            <person name="Zhou S."/>
            <person name="Mudge J."/>
            <person name="Bharti A.K."/>
            <person name="Murray J.D."/>
            <person name="Naoumkina M.A."/>
            <person name="Rosen B."/>
            <person name="Silverstein K.A."/>
            <person name="Tang H."/>
            <person name="Rombauts S."/>
            <person name="Zhao P.X."/>
            <person name="Zhou P."/>
            <person name="Barbe V."/>
            <person name="Bardou P."/>
            <person name="Bechner M."/>
            <person name="Bellec A."/>
            <person name="Berger A."/>
            <person name="Berges H."/>
            <person name="Bidwell S."/>
            <person name="Bisseling T."/>
            <person name="Choisne N."/>
            <person name="Couloux A."/>
            <person name="Denny R."/>
            <person name="Deshpande S."/>
            <person name="Dai X."/>
            <person name="Doyle J.J."/>
            <person name="Dudez A.M."/>
            <person name="Farmer A.D."/>
            <person name="Fouteau S."/>
            <person name="Franken C."/>
            <person name="Gibelin C."/>
            <person name="Gish J."/>
            <person name="Goldstein S."/>
            <person name="Gonzalez A.J."/>
            <person name="Green P.J."/>
            <person name="Hallab A."/>
            <person name="Hartog M."/>
            <person name="Hua A."/>
            <person name="Humphray S.J."/>
            <person name="Jeong D.H."/>
            <person name="Jing Y."/>
            <person name="Jocker A."/>
            <person name="Kenton S.M."/>
            <person name="Kim D.J."/>
            <person name="Klee K."/>
            <person name="Lai H."/>
            <person name="Lang C."/>
            <person name="Lin S."/>
            <person name="Macmil S.L."/>
            <person name="Magdelenat G."/>
            <person name="Matthews L."/>
            <person name="McCorrison J."/>
            <person name="Monaghan E.L."/>
            <person name="Mun J.H."/>
            <person name="Najar F.Z."/>
            <person name="Nicholson C."/>
            <person name="Noirot C."/>
            <person name="O'Bleness M."/>
            <person name="Paule C.R."/>
            <person name="Poulain J."/>
            <person name="Prion F."/>
            <person name="Qin B."/>
            <person name="Qu C."/>
            <person name="Retzel E.F."/>
            <person name="Riddle C."/>
            <person name="Sallet E."/>
            <person name="Samain S."/>
            <person name="Samson N."/>
            <person name="Sanders I."/>
            <person name="Saurat O."/>
            <person name="Scarpelli C."/>
            <person name="Schiex T."/>
            <person name="Segurens B."/>
            <person name="Severin A.J."/>
            <person name="Sherrier D.J."/>
            <person name="Shi R."/>
            <person name="Sims S."/>
            <person name="Singer S.R."/>
            <person name="Sinharoy S."/>
            <person name="Sterck L."/>
            <person name="Viollet A."/>
            <person name="Wang B.B."/>
            <person name="Wang K."/>
            <person name="Wang M."/>
            <person name="Wang X."/>
            <person name="Warfsmann J."/>
            <person name="Weissenbach J."/>
            <person name="White D.D."/>
            <person name="White J.D."/>
            <person name="Wiley G.B."/>
            <person name="Wincker P."/>
            <person name="Xing Y."/>
            <person name="Yang L."/>
            <person name="Yao Z."/>
            <person name="Ying F."/>
            <person name="Zhai J."/>
            <person name="Zhou L."/>
            <person name="Zuber A."/>
            <person name="Denarie J."/>
            <person name="Dixon R.A."/>
            <person name="May G.D."/>
            <person name="Schwartz D.C."/>
            <person name="Rogers J."/>
            <person name="Quetier F."/>
            <person name="Town C.D."/>
            <person name="Roe B.A."/>
        </authorList>
    </citation>
    <scope>NUCLEOTIDE SEQUENCE [LARGE SCALE GENOMIC DNA]</scope>
    <source>
        <strain evidence="3">A17</strain>
        <strain evidence="4 5">cv. Jemalong A17</strain>
    </source>
</reference>
<evidence type="ECO:0000256" key="1">
    <source>
        <dbReference type="SAM" id="Phobius"/>
    </source>
</evidence>
<organism evidence="3 5">
    <name type="scientific">Medicago truncatula</name>
    <name type="common">Barrel medic</name>
    <name type="synonym">Medicago tribuloides</name>
    <dbReference type="NCBI Taxonomy" id="3880"/>
    <lineage>
        <taxon>Eukaryota</taxon>
        <taxon>Viridiplantae</taxon>
        <taxon>Streptophyta</taxon>
        <taxon>Embryophyta</taxon>
        <taxon>Tracheophyta</taxon>
        <taxon>Spermatophyta</taxon>
        <taxon>Magnoliopsida</taxon>
        <taxon>eudicotyledons</taxon>
        <taxon>Gunneridae</taxon>
        <taxon>Pentapetalae</taxon>
        <taxon>rosids</taxon>
        <taxon>fabids</taxon>
        <taxon>Fabales</taxon>
        <taxon>Fabaceae</taxon>
        <taxon>Papilionoideae</taxon>
        <taxon>50 kb inversion clade</taxon>
        <taxon>NPAAA clade</taxon>
        <taxon>Hologalegina</taxon>
        <taxon>IRL clade</taxon>
        <taxon>Trifolieae</taxon>
        <taxon>Medicago</taxon>
    </lineage>
</organism>
<feature type="transmembrane region" description="Helical" evidence="1">
    <location>
        <begin position="62"/>
        <end position="81"/>
    </location>
</feature>
<dbReference type="HOGENOM" id="CLU_736449_0_0_1"/>
<dbReference type="SMART" id="SM00666">
    <property type="entry name" value="PB1"/>
    <property type="match status" value="1"/>
</dbReference>
<dbReference type="SUPFAM" id="SSF54277">
    <property type="entry name" value="CAD &amp; PB1 domains"/>
    <property type="match status" value="1"/>
</dbReference>
<dbReference type="Pfam" id="PF00564">
    <property type="entry name" value="PB1"/>
    <property type="match status" value="1"/>
</dbReference>
<evidence type="ECO:0000313" key="3">
    <source>
        <dbReference type="EMBL" id="KEH28351.1"/>
    </source>
</evidence>
<feature type="domain" description="PB1" evidence="2">
    <location>
        <begin position="176"/>
        <end position="264"/>
    </location>
</feature>
<keyword evidence="1" id="KW-0812">Transmembrane</keyword>